<evidence type="ECO:0000313" key="1">
    <source>
        <dbReference type="EMBL" id="QXJ29555.1"/>
    </source>
</evidence>
<dbReference type="Proteomes" id="UP000694018">
    <property type="component" value="Chromosome"/>
</dbReference>
<proteinExistence type="predicted"/>
<accession>A0A8F5BQD8</accession>
<name>A0A8F5BQD8_SACSH</name>
<dbReference type="RefSeq" id="WP_244988792.1">
    <property type="nucleotide sequence ID" value="NZ_CP077717.1"/>
</dbReference>
<dbReference type="EMBL" id="CP077717">
    <property type="protein sequence ID" value="QXJ29555.1"/>
    <property type="molecule type" value="Genomic_DNA"/>
</dbReference>
<dbReference type="AlphaFoldDB" id="A0A8F5BQD8"/>
<protein>
    <submittedName>
        <fullName evidence="1">Uncharacterized protein</fullName>
    </submittedName>
</protein>
<organism evidence="1 2">
    <name type="scientific">Saccharolobus shibatae (strain ATCC 51178 / DSM 5389 / JCM 8931 / NBRC 15437 / B12)</name>
    <name type="common">Sulfolobus shibatae</name>
    <dbReference type="NCBI Taxonomy" id="523848"/>
    <lineage>
        <taxon>Archaea</taxon>
        <taxon>Thermoproteota</taxon>
        <taxon>Thermoprotei</taxon>
        <taxon>Sulfolobales</taxon>
        <taxon>Sulfolobaceae</taxon>
        <taxon>Saccharolobus</taxon>
    </lineage>
</organism>
<reference evidence="1" key="1">
    <citation type="journal article" date="2021" name="Environ. Microbiol.">
        <title>New insights into the diversity and evolution of the archaeal mobilome from three complete genomes of Saccharolobus shibatae.</title>
        <authorList>
            <person name="Medvedeva S."/>
            <person name="Brandt D."/>
            <person name="Cvirkaite-Krupovic V."/>
            <person name="Liu Y."/>
            <person name="Severinov K."/>
            <person name="Ishino S."/>
            <person name="Ishino Y."/>
            <person name="Prangishvili D."/>
            <person name="Kalinowski J."/>
            <person name="Krupovic M."/>
        </authorList>
    </citation>
    <scope>NUCLEOTIDE SEQUENCE</scope>
    <source>
        <strain evidence="1">B12</strain>
    </source>
</reference>
<dbReference type="KEGG" id="sshi:J5U23_02424"/>
<sequence>MASLNSLKQNKKPSCPFGRHCLSDSSICGYMGYYAECPQVRVDGRLVEAIQHG</sequence>
<dbReference type="GeneID" id="65563900"/>
<evidence type="ECO:0000313" key="2">
    <source>
        <dbReference type="Proteomes" id="UP000694018"/>
    </source>
</evidence>
<gene>
    <name evidence="1" type="ORF">J5U23_02424</name>
</gene>